<dbReference type="Gene3D" id="2.60.40.1120">
    <property type="entry name" value="Carboxypeptidase-like, regulatory domain"/>
    <property type="match status" value="1"/>
</dbReference>
<dbReference type="EMBL" id="CP032489">
    <property type="protein sequence ID" value="AYD47050.1"/>
    <property type="molecule type" value="Genomic_DNA"/>
</dbReference>
<sequence length="924" mass="104789">MRNFVFGVILIFLGFITNVNAQSNHYILKGKISNQVTGELLSGANIRIKGVASSIARLDGSYVLKNIPSGKYKVSFQYVGYLEKDTVISIDENNVMNILLTPLNTNLNTLTVFGTGDHESDAYARNKEKNAANIVNIISAKTIELSPDITVGNVLQRVSGVSVERGSSGDGRYVIIRGMDKRYNYTLVNGIKIPSPDNKNRYVPLDIFPADLIERVEVNKTLTPNMEGDAIGGTVNMIMKSAPNKFYFNGSASTGYSQTFFNKKFDYFPVSAIHQKSPYELNGSSYAATPTDFTRDNLNFTPKQASPNAIATLSIGNRFFKNKLGIMVGASYQNTYKGYRSLYMPADYLDGNLLVVKNVNIRDYSLHSIREGLNVKIDYTLNKSNKISLYNLYTVLQNAESRLTIDSLMPPPRTKPGTGQIWYFGRSKYQKESIYNSTLQGVHQLINERLKLKWSAVFSKATNRIPDWAEYEYDGGFYTNPSTPNAAPYTHPNIAQDFNRQWWRNNDRDLAGYLDLNYTNKINSLPYTLSVGGLYRDKKRDNYYDNYLLKPTLNNDGTHQEWTNIYNLQWTVFNPQGSAAAANNYRASENVAAGYAMLNIKIKKLEAVGGVRLENTTQHFDTNVPVTQAGKTGDISYMDVLPSISFKYLLNDKTNLRLSYFSSINRPGYFEIVPYRYQGDDWDENGNPDLKHTTAQNLDFRYEYFPRANEQLLLGAFYKKLENPIEYGFNFTGSQSHTVYQPNNYGNATNYGFEFVYEKYIGNFGIRANYTYTNSSISTTKFLSKKGVNGSEEFHPIEKRPLQGQAAHIANFALLYKNQLLGIDAQINWQYTGKNIVLVSPYYEFDYWQKGMSLFDFSAEKKFAKKFSVFVKVKNLLNAKYEVYVNQPVSNAIAVPFQNPSSGKALAQRSEYGQNYQLGLRYKF</sequence>
<evidence type="ECO:0000256" key="4">
    <source>
        <dbReference type="ARBA" id="ARBA00022692"/>
    </source>
</evidence>
<evidence type="ECO:0000256" key="8">
    <source>
        <dbReference type="PROSITE-ProRule" id="PRU01360"/>
    </source>
</evidence>
<organism evidence="12 13">
    <name type="scientific">Arachidicoccus soli</name>
    <dbReference type="NCBI Taxonomy" id="2341117"/>
    <lineage>
        <taxon>Bacteria</taxon>
        <taxon>Pseudomonadati</taxon>
        <taxon>Bacteroidota</taxon>
        <taxon>Chitinophagia</taxon>
        <taxon>Chitinophagales</taxon>
        <taxon>Chitinophagaceae</taxon>
        <taxon>Arachidicoccus</taxon>
    </lineage>
</organism>
<accession>A0A386HNG1</accession>
<evidence type="ECO:0000256" key="9">
    <source>
        <dbReference type="RuleBase" id="RU003357"/>
    </source>
</evidence>
<dbReference type="InterPro" id="IPR037066">
    <property type="entry name" value="Plug_dom_sf"/>
</dbReference>
<dbReference type="CDD" id="cd01347">
    <property type="entry name" value="ligand_gated_channel"/>
    <property type="match status" value="1"/>
</dbReference>
<dbReference type="RefSeq" id="WP_119985748.1">
    <property type="nucleotide sequence ID" value="NZ_CP032489.1"/>
</dbReference>
<dbReference type="Pfam" id="PF07715">
    <property type="entry name" value="Plug"/>
    <property type="match status" value="1"/>
</dbReference>
<protein>
    <submittedName>
        <fullName evidence="12">TonB-dependent receptor</fullName>
    </submittedName>
</protein>
<dbReference type="InterPro" id="IPR039426">
    <property type="entry name" value="TonB-dep_rcpt-like"/>
</dbReference>
<keyword evidence="5 9" id="KW-0798">TonB box</keyword>
<keyword evidence="13" id="KW-1185">Reference proteome</keyword>
<dbReference type="Gene3D" id="2.170.130.10">
    <property type="entry name" value="TonB-dependent receptor, plug domain"/>
    <property type="match status" value="1"/>
</dbReference>
<dbReference type="GO" id="GO:0009279">
    <property type="term" value="C:cell outer membrane"/>
    <property type="evidence" value="ECO:0007669"/>
    <property type="project" value="UniProtKB-SubCell"/>
</dbReference>
<keyword evidence="3 8" id="KW-1134">Transmembrane beta strand</keyword>
<evidence type="ECO:0000313" key="13">
    <source>
        <dbReference type="Proteomes" id="UP000266118"/>
    </source>
</evidence>
<gene>
    <name evidence="12" type="ORF">D6B99_05145</name>
</gene>
<evidence type="ECO:0000256" key="5">
    <source>
        <dbReference type="ARBA" id="ARBA00023077"/>
    </source>
</evidence>
<keyword evidence="4 8" id="KW-0812">Transmembrane</keyword>
<feature type="domain" description="TonB-dependent receptor-like beta-barrel" evidence="10">
    <location>
        <begin position="473"/>
        <end position="876"/>
    </location>
</feature>
<dbReference type="KEGG" id="ark:D6B99_05145"/>
<dbReference type="Pfam" id="PF00593">
    <property type="entry name" value="TonB_dep_Rec_b-barrel"/>
    <property type="match status" value="1"/>
</dbReference>
<evidence type="ECO:0000256" key="6">
    <source>
        <dbReference type="ARBA" id="ARBA00023136"/>
    </source>
</evidence>
<feature type="domain" description="TonB-dependent receptor plug" evidence="11">
    <location>
        <begin position="129"/>
        <end position="234"/>
    </location>
</feature>
<comment type="subcellular location">
    <subcellularLocation>
        <location evidence="1 8">Cell outer membrane</location>
        <topology evidence="1 8">Multi-pass membrane protein</topology>
    </subcellularLocation>
</comment>
<name>A0A386HNG1_9BACT</name>
<dbReference type="SUPFAM" id="SSF56935">
    <property type="entry name" value="Porins"/>
    <property type="match status" value="1"/>
</dbReference>
<evidence type="ECO:0000256" key="7">
    <source>
        <dbReference type="ARBA" id="ARBA00023237"/>
    </source>
</evidence>
<dbReference type="InterPro" id="IPR000531">
    <property type="entry name" value="Beta-barrel_TonB"/>
</dbReference>
<keyword evidence="7 8" id="KW-0998">Cell outer membrane</keyword>
<dbReference type="InterPro" id="IPR036942">
    <property type="entry name" value="Beta-barrel_TonB_sf"/>
</dbReference>
<evidence type="ECO:0000256" key="2">
    <source>
        <dbReference type="ARBA" id="ARBA00022448"/>
    </source>
</evidence>
<keyword evidence="6 8" id="KW-0472">Membrane</keyword>
<keyword evidence="12" id="KW-0675">Receptor</keyword>
<reference evidence="12 13" key="1">
    <citation type="submission" date="2018-09" db="EMBL/GenBank/DDBJ databases">
        <title>Arachidicoccus sp. nov., a bacterium isolated from soil.</title>
        <authorList>
            <person name="Weon H.-Y."/>
            <person name="Kwon S.-W."/>
            <person name="Lee S.A."/>
        </authorList>
    </citation>
    <scope>NUCLEOTIDE SEQUENCE [LARGE SCALE GENOMIC DNA]</scope>
    <source>
        <strain evidence="12 13">KIS59-12</strain>
    </source>
</reference>
<evidence type="ECO:0000313" key="12">
    <source>
        <dbReference type="EMBL" id="AYD47050.1"/>
    </source>
</evidence>
<dbReference type="SUPFAM" id="SSF49464">
    <property type="entry name" value="Carboxypeptidase regulatory domain-like"/>
    <property type="match status" value="1"/>
</dbReference>
<dbReference type="PANTHER" id="PTHR40980:SF4">
    <property type="entry name" value="TONB-DEPENDENT RECEPTOR-LIKE BETA-BARREL DOMAIN-CONTAINING PROTEIN"/>
    <property type="match status" value="1"/>
</dbReference>
<evidence type="ECO:0000259" key="10">
    <source>
        <dbReference type="Pfam" id="PF00593"/>
    </source>
</evidence>
<dbReference type="InterPro" id="IPR008969">
    <property type="entry name" value="CarboxyPept-like_regulatory"/>
</dbReference>
<dbReference type="Gene3D" id="2.40.170.20">
    <property type="entry name" value="TonB-dependent receptor, beta-barrel domain"/>
    <property type="match status" value="1"/>
</dbReference>
<evidence type="ECO:0000259" key="11">
    <source>
        <dbReference type="Pfam" id="PF07715"/>
    </source>
</evidence>
<evidence type="ECO:0000256" key="3">
    <source>
        <dbReference type="ARBA" id="ARBA00022452"/>
    </source>
</evidence>
<proteinExistence type="inferred from homology"/>
<keyword evidence="2 8" id="KW-0813">Transport</keyword>
<dbReference type="InterPro" id="IPR012910">
    <property type="entry name" value="Plug_dom"/>
</dbReference>
<dbReference type="PROSITE" id="PS52016">
    <property type="entry name" value="TONB_DEPENDENT_REC_3"/>
    <property type="match status" value="1"/>
</dbReference>
<dbReference type="OrthoDB" id="8727862at2"/>
<dbReference type="PANTHER" id="PTHR40980">
    <property type="entry name" value="PLUG DOMAIN-CONTAINING PROTEIN"/>
    <property type="match status" value="1"/>
</dbReference>
<evidence type="ECO:0000256" key="1">
    <source>
        <dbReference type="ARBA" id="ARBA00004571"/>
    </source>
</evidence>
<dbReference type="AlphaFoldDB" id="A0A386HNG1"/>
<comment type="similarity">
    <text evidence="8 9">Belongs to the TonB-dependent receptor family.</text>
</comment>
<dbReference type="Proteomes" id="UP000266118">
    <property type="component" value="Chromosome"/>
</dbReference>
<dbReference type="Pfam" id="PF13715">
    <property type="entry name" value="CarbopepD_reg_2"/>
    <property type="match status" value="1"/>
</dbReference>